<evidence type="ECO:0000256" key="9">
    <source>
        <dbReference type="PIRSR" id="PIRSR000005-2"/>
    </source>
</evidence>
<dbReference type="Proteomes" id="UP000295293">
    <property type="component" value="Unassembled WGS sequence"/>
</dbReference>
<reference evidence="12 13" key="1">
    <citation type="submission" date="2019-03" db="EMBL/GenBank/DDBJ databases">
        <title>Genomic Encyclopedia of Type Strains, Phase IV (KMG-IV): sequencing the most valuable type-strain genomes for metagenomic binning, comparative biology and taxonomic classification.</title>
        <authorList>
            <person name="Goeker M."/>
        </authorList>
    </citation>
    <scope>NUCLEOTIDE SEQUENCE [LARGE SCALE GENOMIC DNA]</scope>
    <source>
        <strain evidence="12 13">DSM 21667</strain>
    </source>
</reference>
<feature type="binding site" description="covalent" evidence="8">
    <location>
        <position position="43"/>
    </location>
    <ligand>
        <name>heme c</name>
        <dbReference type="ChEBI" id="CHEBI:61717"/>
        <label>1</label>
    </ligand>
</feature>
<protein>
    <submittedName>
        <fullName evidence="12">Cytochrome c553</fullName>
    </submittedName>
</protein>
<dbReference type="InterPro" id="IPR050597">
    <property type="entry name" value="Cytochrome_c_Oxidase_Subunit"/>
</dbReference>
<evidence type="ECO:0000259" key="11">
    <source>
        <dbReference type="PROSITE" id="PS51007"/>
    </source>
</evidence>
<evidence type="ECO:0000256" key="2">
    <source>
        <dbReference type="ARBA" id="ARBA00022448"/>
    </source>
</evidence>
<dbReference type="Pfam" id="PF00034">
    <property type="entry name" value="Cytochrom_C"/>
    <property type="match status" value="1"/>
</dbReference>
<feature type="domain" description="Cytochrome c" evidence="11">
    <location>
        <begin position="117"/>
        <end position="216"/>
    </location>
</feature>
<dbReference type="RefSeq" id="WP_133817323.1">
    <property type="nucleotide sequence ID" value="NZ_SNZH01000002.1"/>
</dbReference>
<keyword evidence="3 8" id="KW-0349">Heme</keyword>
<dbReference type="PROSITE" id="PS51007">
    <property type="entry name" value="CYTC"/>
    <property type="match status" value="2"/>
</dbReference>
<comment type="subcellular location">
    <subcellularLocation>
        <location evidence="1">Periplasm</location>
    </subcellularLocation>
</comment>
<keyword evidence="7 9" id="KW-0408">Iron</keyword>
<dbReference type="GO" id="GO:0042597">
    <property type="term" value="C:periplasmic space"/>
    <property type="evidence" value="ECO:0007669"/>
    <property type="project" value="UniProtKB-SubCell"/>
</dbReference>
<feature type="binding site" description="covalent" evidence="8">
    <location>
        <position position="46"/>
    </location>
    <ligand>
        <name>heme c</name>
        <dbReference type="ChEBI" id="CHEBI:61717"/>
        <label>1</label>
    </ligand>
</feature>
<evidence type="ECO:0000313" key="13">
    <source>
        <dbReference type="Proteomes" id="UP000295293"/>
    </source>
</evidence>
<keyword evidence="6" id="KW-0249">Electron transport</keyword>
<organism evidence="12 13">
    <name type="scientific">Tahibacter aquaticus</name>
    <dbReference type="NCBI Taxonomy" id="520092"/>
    <lineage>
        <taxon>Bacteria</taxon>
        <taxon>Pseudomonadati</taxon>
        <taxon>Pseudomonadota</taxon>
        <taxon>Gammaproteobacteria</taxon>
        <taxon>Lysobacterales</taxon>
        <taxon>Rhodanobacteraceae</taxon>
        <taxon>Tahibacter</taxon>
    </lineage>
</organism>
<feature type="chain" id="PRO_5020428271" evidence="10">
    <location>
        <begin position="19"/>
        <end position="217"/>
    </location>
</feature>
<evidence type="ECO:0000256" key="6">
    <source>
        <dbReference type="ARBA" id="ARBA00022982"/>
    </source>
</evidence>
<feature type="signal peptide" evidence="10">
    <location>
        <begin position="1"/>
        <end position="18"/>
    </location>
</feature>
<dbReference type="AlphaFoldDB" id="A0A4V3DNA0"/>
<accession>A0A4V3DNA0</accession>
<evidence type="ECO:0000256" key="4">
    <source>
        <dbReference type="ARBA" id="ARBA00022723"/>
    </source>
</evidence>
<dbReference type="PIRSF" id="PIRSF000005">
    <property type="entry name" value="Cytochrome_c4"/>
    <property type="match status" value="1"/>
</dbReference>
<sequence length="217" mass="22442">MKWTIALASLLFAAQAGAQMVDLRAADAVGGDAAAGAAKVAVCVACHGPGGNAVVPAFPALAAQHAGYLYQSLAGFQRRADPASPMTAQVKDLSDTDLRNIAAYFAAQPRSAAATAVAGEAGARLFRQGDARRGIPPCQGCHGVAGQGHPLRGSAPRYDYYPALAQQQSAYLVARLAQYRDGKLADSSNALIMRGVAHNLDDAAIRSLADWLAAMPR</sequence>
<dbReference type="Pfam" id="PF13442">
    <property type="entry name" value="Cytochrome_CBB3"/>
    <property type="match status" value="1"/>
</dbReference>
<evidence type="ECO:0000313" key="12">
    <source>
        <dbReference type="EMBL" id="TDR47606.1"/>
    </source>
</evidence>
<evidence type="ECO:0000256" key="10">
    <source>
        <dbReference type="SAM" id="SignalP"/>
    </source>
</evidence>
<feature type="binding site" description="covalent" evidence="8">
    <location>
        <position position="141"/>
    </location>
    <ligand>
        <name>heme c</name>
        <dbReference type="ChEBI" id="CHEBI:61717"/>
        <label>2</label>
    </ligand>
</feature>
<comment type="PTM">
    <text evidence="8">Binds 2 heme c groups covalently per subunit.</text>
</comment>
<dbReference type="OrthoDB" id="9773456at2"/>
<dbReference type="GO" id="GO:0020037">
    <property type="term" value="F:heme binding"/>
    <property type="evidence" value="ECO:0007669"/>
    <property type="project" value="InterPro"/>
</dbReference>
<proteinExistence type="predicted"/>
<dbReference type="SUPFAM" id="SSF46626">
    <property type="entry name" value="Cytochrome c"/>
    <property type="match status" value="2"/>
</dbReference>
<dbReference type="Gene3D" id="1.10.760.10">
    <property type="entry name" value="Cytochrome c-like domain"/>
    <property type="match status" value="2"/>
</dbReference>
<feature type="domain" description="Cytochrome c" evidence="11">
    <location>
        <begin position="31"/>
        <end position="109"/>
    </location>
</feature>
<keyword evidence="2" id="KW-0813">Transport</keyword>
<dbReference type="GO" id="GO:0009055">
    <property type="term" value="F:electron transfer activity"/>
    <property type="evidence" value="ECO:0007669"/>
    <property type="project" value="InterPro"/>
</dbReference>
<dbReference type="InterPro" id="IPR024167">
    <property type="entry name" value="Cytochrome_c4-like"/>
</dbReference>
<keyword evidence="13" id="KW-1185">Reference proteome</keyword>
<evidence type="ECO:0000256" key="1">
    <source>
        <dbReference type="ARBA" id="ARBA00004418"/>
    </source>
</evidence>
<evidence type="ECO:0000256" key="7">
    <source>
        <dbReference type="ARBA" id="ARBA00023004"/>
    </source>
</evidence>
<comment type="caution">
    <text evidence="12">The sequence shown here is derived from an EMBL/GenBank/DDBJ whole genome shotgun (WGS) entry which is preliminary data.</text>
</comment>
<evidence type="ECO:0000256" key="8">
    <source>
        <dbReference type="PIRSR" id="PIRSR000005-1"/>
    </source>
</evidence>
<feature type="binding site" description="axial binding residue" evidence="9">
    <location>
        <position position="193"/>
    </location>
    <ligand>
        <name>heme c</name>
        <dbReference type="ChEBI" id="CHEBI:61717"/>
        <label>2</label>
    </ligand>
    <ligandPart>
        <name>Fe</name>
        <dbReference type="ChEBI" id="CHEBI:18248"/>
    </ligandPart>
</feature>
<dbReference type="PANTHER" id="PTHR33751:SF9">
    <property type="entry name" value="CYTOCHROME C4"/>
    <property type="match status" value="1"/>
</dbReference>
<feature type="binding site" description="covalent" evidence="8">
    <location>
        <position position="138"/>
    </location>
    <ligand>
        <name>heme c</name>
        <dbReference type="ChEBI" id="CHEBI:61717"/>
        <label>2</label>
    </ligand>
</feature>
<keyword evidence="4 9" id="KW-0479">Metal-binding</keyword>
<dbReference type="InterPro" id="IPR009056">
    <property type="entry name" value="Cyt_c-like_dom"/>
</dbReference>
<feature type="binding site" description="axial binding residue" evidence="9">
    <location>
        <position position="47"/>
    </location>
    <ligand>
        <name>heme c</name>
        <dbReference type="ChEBI" id="CHEBI:61717"/>
        <label>1</label>
    </ligand>
    <ligandPart>
        <name>Fe</name>
        <dbReference type="ChEBI" id="CHEBI:18248"/>
    </ligandPart>
</feature>
<evidence type="ECO:0000256" key="5">
    <source>
        <dbReference type="ARBA" id="ARBA00022764"/>
    </source>
</evidence>
<name>A0A4V3DNA0_9GAMM</name>
<dbReference type="EMBL" id="SNZH01000002">
    <property type="protein sequence ID" value="TDR47606.1"/>
    <property type="molecule type" value="Genomic_DNA"/>
</dbReference>
<dbReference type="InterPro" id="IPR036909">
    <property type="entry name" value="Cyt_c-like_dom_sf"/>
</dbReference>
<keyword evidence="5" id="KW-0574">Periplasm</keyword>
<gene>
    <name evidence="12" type="ORF">DFR29_102266</name>
</gene>
<dbReference type="GO" id="GO:0005506">
    <property type="term" value="F:iron ion binding"/>
    <property type="evidence" value="ECO:0007669"/>
    <property type="project" value="InterPro"/>
</dbReference>
<keyword evidence="10" id="KW-0732">Signal</keyword>
<evidence type="ECO:0000256" key="3">
    <source>
        <dbReference type="ARBA" id="ARBA00022617"/>
    </source>
</evidence>
<dbReference type="PANTHER" id="PTHR33751">
    <property type="entry name" value="CBB3-TYPE CYTOCHROME C OXIDASE SUBUNIT FIXP"/>
    <property type="match status" value="1"/>
</dbReference>
<feature type="binding site" description="axial binding residue" evidence="9">
    <location>
        <position position="142"/>
    </location>
    <ligand>
        <name>heme c</name>
        <dbReference type="ChEBI" id="CHEBI:61717"/>
        <label>2</label>
    </ligand>
    <ligandPart>
        <name>Fe</name>
        <dbReference type="ChEBI" id="CHEBI:18248"/>
    </ligandPart>
</feature>
<feature type="binding site" description="axial binding residue" evidence="9">
    <location>
        <position position="86"/>
    </location>
    <ligand>
        <name>heme c</name>
        <dbReference type="ChEBI" id="CHEBI:61717"/>
        <label>1</label>
    </ligand>
    <ligandPart>
        <name>Fe</name>
        <dbReference type="ChEBI" id="CHEBI:18248"/>
    </ligandPart>
</feature>